<dbReference type="Gene3D" id="3.40.50.300">
    <property type="entry name" value="P-loop containing nucleotide triphosphate hydrolases"/>
    <property type="match status" value="2"/>
</dbReference>
<dbReference type="SUPFAM" id="SSF52540">
    <property type="entry name" value="P-loop containing nucleoside triphosphate hydrolases"/>
    <property type="match status" value="1"/>
</dbReference>
<organism evidence="8 9">
    <name type="scientific">Fodinicola feengrottensis</name>
    <dbReference type="NCBI Taxonomy" id="435914"/>
    <lineage>
        <taxon>Bacteria</taxon>
        <taxon>Bacillati</taxon>
        <taxon>Actinomycetota</taxon>
        <taxon>Actinomycetes</taxon>
        <taxon>Mycobacteriales</taxon>
        <taxon>Fodinicola</taxon>
    </lineage>
</organism>
<reference evidence="9" key="1">
    <citation type="journal article" date="2019" name="Int. J. Syst. Evol. Microbiol.">
        <title>The Global Catalogue of Microorganisms (GCM) 10K type strain sequencing project: providing services to taxonomists for standard genome sequencing and annotation.</title>
        <authorList>
            <consortium name="The Broad Institute Genomics Platform"/>
            <consortium name="The Broad Institute Genome Sequencing Center for Infectious Disease"/>
            <person name="Wu L."/>
            <person name="Ma J."/>
        </authorList>
    </citation>
    <scope>NUCLEOTIDE SEQUENCE [LARGE SCALE GENOMIC DNA]</scope>
    <source>
        <strain evidence="9">JCM 14718</strain>
    </source>
</reference>
<dbReference type="PANTHER" id="PTHR12131">
    <property type="entry name" value="ATP-DEPENDENT RNA AND DNA HELICASE"/>
    <property type="match status" value="1"/>
</dbReference>
<feature type="domain" description="Helicase ATP-binding" evidence="6">
    <location>
        <begin position="39"/>
        <end position="197"/>
    </location>
</feature>
<gene>
    <name evidence="8" type="ORF">GCM10009765_49840</name>
</gene>
<dbReference type="InterPro" id="IPR027417">
    <property type="entry name" value="P-loop_NTPase"/>
</dbReference>
<evidence type="ECO:0000256" key="1">
    <source>
        <dbReference type="ARBA" id="ARBA00022741"/>
    </source>
</evidence>
<dbReference type="InterPro" id="IPR011545">
    <property type="entry name" value="DEAD/DEAH_box_helicase_dom"/>
</dbReference>
<dbReference type="EMBL" id="BAAANY010000020">
    <property type="protein sequence ID" value="GAA1694610.1"/>
    <property type="molecule type" value="Genomic_DNA"/>
</dbReference>
<feature type="domain" description="Helicase C-terminal" evidence="7">
    <location>
        <begin position="276"/>
        <end position="480"/>
    </location>
</feature>
<keyword evidence="1" id="KW-0547">Nucleotide-binding</keyword>
<feature type="region of interest" description="Disordered" evidence="5">
    <location>
        <begin position="249"/>
        <end position="274"/>
    </location>
</feature>
<dbReference type="InterPro" id="IPR014001">
    <property type="entry name" value="Helicase_ATP-bd"/>
</dbReference>
<keyword evidence="2" id="KW-0378">Hydrolase</keyword>
<evidence type="ECO:0000256" key="3">
    <source>
        <dbReference type="ARBA" id="ARBA00022806"/>
    </source>
</evidence>
<sequence length="934" mass="102396">MSSPAERFSRSQERAAYRQVAEFAAGLEFELDDFQLRACKAVEDGSGVLVAAPTGAGKTVVGEFAVHLALNQGRKCFYTTPIKALSNQKYADMVARHGAANVGLLTGDNAINSGAPVLVMTTEVLRNMLYVGSSTLDGLGYVVMDEVHYLADRFRGAVWEEVIIHLPASVSLISLSATVSNTEEFADWLVTVRGQTAVVVDEHRPVPLWQHMLVGNRMFDLFTTKSGAVTKDVDENLLRHTRDLLRRSSEGSFAPGRGRRQGGPASRRTHRGLVPSRSDVVERLDREGLLPAITFIFSRAGCDAAVQQCLRAGLRLTTTDERMEIRRIADKHTTDLGAEDLQLLGYWEFMEGLERGLAAHHAGMLPTFKEIVEDLFVRGLVKAVFATETLALGINMPARTVVLERLVKYNGEAHVDITPGEYTQLTGRAGRRGIDIEGHAVVVWAPGTDPRHVAGLASTRTYPLKSSFRPSYNMAVNLVGSVGRARARELLESSFAQFQADRSVVGLVRQVQHNVEALAGYQKALTCHLGDFEDYFRLRTTIGDREKALSRNRGAQRRAATLKTLEALKSGDVIYVPTGRRSGLAVVLDPGVSGLNEPRPLVLTDQRWAGRLSPADFTGDVRPLGRVKVPKSFDHRSPQARKDLSSTLRNAGVEVPVSRRRRAAGGDDDELLELRESMRRHPCHGCSDREDHARWAERYHRLSRETETLRRRVSNRTNTLARTFDRVCELLESRGYLLPHESETAIDSPSTELAGTADEVTAIGRRLSRIWSESDLLVAECLRQGTWDSLNPAELAAAVAAIVYEARGPGEEPGAVPRGPLADALAATARVWAEVEADESERGLSLTRQPEHGFVWPVYRWARGESLERVLRSTSGSGPDGELPAGDFVRWCRQVVDLLDQLTGAAAAGSPLAATAREAVGAVRRGVVAWSSLG</sequence>
<dbReference type="RefSeq" id="WP_344312885.1">
    <property type="nucleotide sequence ID" value="NZ_BAAANY010000020.1"/>
</dbReference>
<dbReference type="Gene3D" id="1.10.3380.30">
    <property type="match status" value="1"/>
</dbReference>
<name>A0ABP4TVF4_9ACTN</name>
<evidence type="ECO:0000256" key="2">
    <source>
        <dbReference type="ARBA" id="ARBA00022801"/>
    </source>
</evidence>
<dbReference type="Proteomes" id="UP001500618">
    <property type="component" value="Unassembled WGS sequence"/>
</dbReference>
<keyword evidence="3 8" id="KW-0347">Helicase</keyword>
<accession>A0ABP4TVF4</accession>
<evidence type="ECO:0000313" key="9">
    <source>
        <dbReference type="Proteomes" id="UP001500618"/>
    </source>
</evidence>
<evidence type="ECO:0000256" key="5">
    <source>
        <dbReference type="SAM" id="MobiDB-lite"/>
    </source>
</evidence>
<dbReference type="Pfam" id="PF08148">
    <property type="entry name" value="DSHCT"/>
    <property type="match status" value="1"/>
</dbReference>
<evidence type="ECO:0000313" key="8">
    <source>
        <dbReference type="EMBL" id="GAA1694610.1"/>
    </source>
</evidence>
<dbReference type="SMART" id="SM01142">
    <property type="entry name" value="DSHCT"/>
    <property type="match status" value="1"/>
</dbReference>
<dbReference type="Pfam" id="PF26090">
    <property type="entry name" value="SH3_HelY"/>
    <property type="match status" value="1"/>
</dbReference>
<dbReference type="InterPro" id="IPR012961">
    <property type="entry name" value="Ski2/MTR4_C"/>
</dbReference>
<dbReference type="InterPro" id="IPR001650">
    <property type="entry name" value="Helicase_C-like"/>
</dbReference>
<dbReference type="PANTHER" id="PTHR12131:SF1">
    <property type="entry name" value="ATP-DEPENDENT RNA HELICASE SUPV3L1, MITOCHONDRIAL-RELATED"/>
    <property type="match status" value="1"/>
</dbReference>
<dbReference type="Pfam" id="PF00271">
    <property type="entry name" value="Helicase_C"/>
    <property type="match status" value="1"/>
</dbReference>
<keyword evidence="9" id="KW-1185">Reference proteome</keyword>
<dbReference type="InterPro" id="IPR058621">
    <property type="entry name" value="SH3_HelY"/>
</dbReference>
<dbReference type="PROSITE" id="PS51194">
    <property type="entry name" value="HELICASE_CTER"/>
    <property type="match status" value="1"/>
</dbReference>
<dbReference type="GO" id="GO:0004386">
    <property type="term" value="F:helicase activity"/>
    <property type="evidence" value="ECO:0007669"/>
    <property type="project" value="UniProtKB-KW"/>
</dbReference>
<dbReference type="SMART" id="SM00487">
    <property type="entry name" value="DEXDc"/>
    <property type="match status" value="1"/>
</dbReference>
<keyword evidence="4" id="KW-0067">ATP-binding</keyword>
<evidence type="ECO:0000259" key="6">
    <source>
        <dbReference type="PROSITE" id="PS51192"/>
    </source>
</evidence>
<evidence type="ECO:0000256" key="4">
    <source>
        <dbReference type="ARBA" id="ARBA00022840"/>
    </source>
</evidence>
<dbReference type="PROSITE" id="PS51192">
    <property type="entry name" value="HELICASE_ATP_BIND_1"/>
    <property type="match status" value="1"/>
</dbReference>
<dbReference type="InterPro" id="IPR050699">
    <property type="entry name" value="RNA-DNA_Helicase"/>
</dbReference>
<dbReference type="SMART" id="SM00490">
    <property type="entry name" value="HELICc"/>
    <property type="match status" value="1"/>
</dbReference>
<dbReference type="CDD" id="cd18795">
    <property type="entry name" value="SF2_C_Ski2"/>
    <property type="match status" value="1"/>
</dbReference>
<proteinExistence type="predicted"/>
<protein>
    <submittedName>
        <fullName evidence="8">DEAD/DEAH box helicase</fullName>
    </submittedName>
</protein>
<evidence type="ECO:0000259" key="7">
    <source>
        <dbReference type="PROSITE" id="PS51194"/>
    </source>
</evidence>
<dbReference type="Pfam" id="PF00270">
    <property type="entry name" value="DEAD"/>
    <property type="match status" value="1"/>
</dbReference>
<comment type="caution">
    <text evidence="8">The sequence shown here is derived from an EMBL/GenBank/DDBJ whole genome shotgun (WGS) entry which is preliminary data.</text>
</comment>